<gene>
    <name evidence="5" type="ORF">CLO192961_LOCUS154811</name>
</gene>
<name>A0ABY6U1Y8_BIOOC</name>
<keyword evidence="6" id="KW-1185">Reference proteome</keyword>
<protein>
    <recommendedName>
        <fullName evidence="4">Epoxide hydrolase N-terminal domain-containing protein</fullName>
    </recommendedName>
</protein>
<dbReference type="PANTHER" id="PTHR21661:SF35">
    <property type="entry name" value="EPOXIDE HYDROLASE"/>
    <property type="match status" value="1"/>
</dbReference>
<evidence type="ECO:0000256" key="1">
    <source>
        <dbReference type="ARBA" id="ARBA00010088"/>
    </source>
</evidence>
<dbReference type="PIRSF" id="PIRSF001112">
    <property type="entry name" value="Epoxide_hydrolase"/>
    <property type="match status" value="1"/>
</dbReference>
<feature type="domain" description="Epoxide hydrolase N-terminal" evidence="4">
    <location>
        <begin position="5"/>
        <end position="119"/>
    </location>
</feature>
<comment type="caution">
    <text evidence="5">The sequence shown here is derived from an EMBL/GenBank/DDBJ whole genome shotgun (WGS) entry which is preliminary data.</text>
</comment>
<reference evidence="5 6" key="1">
    <citation type="submission" date="2019-06" db="EMBL/GenBank/DDBJ databases">
        <authorList>
            <person name="Broberg M."/>
        </authorList>
    </citation>
    <scope>NUCLEOTIDE SEQUENCE [LARGE SCALE GENOMIC DNA]</scope>
</reference>
<proteinExistence type="inferred from homology"/>
<dbReference type="InterPro" id="IPR029058">
    <property type="entry name" value="AB_hydrolase_fold"/>
</dbReference>
<dbReference type="EMBL" id="CABFNS010000729">
    <property type="protein sequence ID" value="VUC25075.1"/>
    <property type="molecule type" value="Genomic_DNA"/>
</dbReference>
<accession>A0ABY6U1Y8</accession>
<evidence type="ECO:0000259" key="4">
    <source>
        <dbReference type="Pfam" id="PF06441"/>
    </source>
</evidence>
<dbReference type="PRINTS" id="PR00412">
    <property type="entry name" value="EPOXHYDRLASE"/>
</dbReference>
<evidence type="ECO:0000313" key="6">
    <source>
        <dbReference type="Proteomes" id="UP000766486"/>
    </source>
</evidence>
<dbReference type="PANTHER" id="PTHR21661">
    <property type="entry name" value="EPOXIDE HYDROLASE 1-RELATED"/>
    <property type="match status" value="1"/>
</dbReference>
<sequence>MAPPITTFTIDIPEARLQRLKQKLELTEFPDEVTDLAPGEGWSRGVPLSEMKRLVRYWHDEFDWRAVETNLNKLPHFSTEIEVEGLGNYQVHFVHQRSHVTNAIPLLFLHGWPGSFIEVTKILPLLVQGSDSSPGIHVVAPSLMDFGFSSGSKKKAFYVEQHAEACHKLMLSLGYDEYVIQAGDLGCLVSRLLAFKYGRAHCKALHTNSALPAEPTAWSHPELYEKIKATPLSDSEIAGLGRTAAFGTEGNGYFKQMSTRDQTIGYSLADSPVGLLAWLYEKLHDWSDNYPWTDDEILTWVSIYYFSSAGAGASGRAYYAIEHSDPPAFAASQRYVDVPLGIARFAGDTVLLPKLWSQTLGPVVYESEYPKGGHFAAWERPEDIVKDLRAMFGKGGVASGCVTGKSGFDD</sequence>
<comment type="similarity">
    <text evidence="1">Belongs to the peptidase S33 family.</text>
</comment>
<dbReference type="InterPro" id="IPR016292">
    <property type="entry name" value="Epoxide_hydrolase"/>
</dbReference>
<evidence type="ECO:0000256" key="3">
    <source>
        <dbReference type="ARBA" id="ARBA00022801"/>
    </source>
</evidence>
<evidence type="ECO:0000313" key="5">
    <source>
        <dbReference type="EMBL" id="VUC25075.1"/>
    </source>
</evidence>
<keyword evidence="2" id="KW-0058">Aromatic hydrocarbons catabolism</keyword>
<organism evidence="5 6">
    <name type="scientific">Bionectria ochroleuca</name>
    <name type="common">Gliocladium roseum</name>
    <dbReference type="NCBI Taxonomy" id="29856"/>
    <lineage>
        <taxon>Eukaryota</taxon>
        <taxon>Fungi</taxon>
        <taxon>Dikarya</taxon>
        <taxon>Ascomycota</taxon>
        <taxon>Pezizomycotina</taxon>
        <taxon>Sordariomycetes</taxon>
        <taxon>Hypocreomycetidae</taxon>
        <taxon>Hypocreales</taxon>
        <taxon>Bionectriaceae</taxon>
        <taxon>Clonostachys</taxon>
    </lineage>
</organism>
<dbReference type="Proteomes" id="UP000766486">
    <property type="component" value="Unassembled WGS sequence"/>
</dbReference>
<dbReference type="Gene3D" id="3.40.50.1820">
    <property type="entry name" value="alpha/beta hydrolase"/>
    <property type="match status" value="1"/>
</dbReference>
<dbReference type="SUPFAM" id="SSF53474">
    <property type="entry name" value="alpha/beta-Hydrolases"/>
    <property type="match status" value="1"/>
</dbReference>
<dbReference type="Pfam" id="PF06441">
    <property type="entry name" value="EHN"/>
    <property type="match status" value="1"/>
</dbReference>
<evidence type="ECO:0000256" key="2">
    <source>
        <dbReference type="ARBA" id="ARBA00022797"/>
    </source>
</evidence>
<dbReference type="InterPro" id="IPR000639">
    <property type="entry name" value="Epox_hydrolase-like"/>
</dbReference>
<dbReference type="InterPro" id="IPR010497">
    <property type="entry name" value="Epoxide_hydro_N"/>
</dbReference>
<keyword evidence="3" id="KW-0378">Hydrolase</keyword>